<dbReference type="InterPro" id="IPR027945">
    <property type="entry name" value="SseB_C"/>
</dbReference>
<sequence length="269" mass="28123">MTAGGVEMNVPAQYGYGSGEHEPYGTAQPGLPHGGGWPGNELEEVLSAALGEPGAIPRVLEVLGRSPLWVPLPNGGGPDSPDLDLPAMELDGAAYIPVFSSEEQLVRVAPGMPFAVAPALEFARGLPPRAGIAINPDGAVGLRLPAAAVEQFCRGGAPGGGRVRLWEPGPDDEPVDFLAAAAGEFAITPVVLSARRVLGSVEGQPPTLFVGVELDRWQEEDRAAAMNALGRALGAVPVPWTVNLVLLDVAQDPVGDWMHERVRPFFARD</sequence>
<dbReference type="Pfam" id="PF07179">
    <property type="entry name" value="SseB"/>
    <property type="match status" value="1"/>
</dbReference>
<dbReference type="InterPro" id="IPR009839">
    <property type="entry name" value="SseB_N"/>
</dbReference>
<proteinExistence type="predicted"/>
<accession>A0ABT5ZIA3</accession>
<feature type="domain" description="SseB protein N-terminal" evidence="1">
    <location>
        <begin position="42"/>
        <end position="150"/>
    </location>
</feature>
<reference evidence="3 4" key="1">
    <citation type="submission" date="2023-03" db="EMBL/GenBank/DDBJ databases">
        <title>Draft genome sequence of Streptomyces sp. RB6PN23 isolated from peat swamp forest in Thailand.</title>
        <authorList>
            <person name="Klaysubun C."/>
            <person name="Duangmal K."/>
        </authorList>
    </citation>
    <scope>NUCLEOTIDE SEQUENCE [LARGE SCALE GENOMIC DNA]</scope>
    <source>
        <strain evidence="3 4">RB6PN23</strain>
    </source>
</reference>
<dbReference type="EMBL" id="JARJBC010000004">
    <property type="protein sequence ID" value="MDF3289299.1"/>
    <property type="molecule type" value="Genomic_DNA"/>
</dbReference>
<dbReference type="Proteomes" id="UP001216579">
    <property type="component" value="Unassembled WGS sequence"/>
</dbReference>
<evidence type="ECO:0000259" key="2">
    <source>
        <dbReference type="Pfam" id="PF14581"/>
    </source>
</evidence>
<evidence type="ECO:0000313" key="4">
    <source>
        <dbReference type="Proteomes" id="UP001216579"/>
    </source>
</evidence>
<evidence type="ECO:0000259" key="1">
    <source>
        <dbReference type="Pfam" id="PF07179"/>
    </source>
</evidence>
<keyword evidence="4" id="KW-1185">Reference proteome</keyword>
<name>A0ABT5ZIA3_9ACTN</name>
<evidence type="ECO:0000313" key="3">
    <source>
        <dbReference type="EMBL" id="MDF3289299.1"/>
    </source>
</evidence>
<protein>
    <submittedName>
        <fullName evidence="3">Enhanced serine sensitivity protein SseB</fullName>
    </submittedName>
</protein>
<feature type="domain" description="SseB protein C-terminal" evidence="2">
    <location>
        <begin position="159"/>
        <end position="268"/>
    </location>
</feature>
<comment type="caution">
    <text evidence="3">The sequence shown here is derived from an EMBL/GenBank/DDBJ whole genome shotgun (WGS) entry which is preliminary data.</text>
</comment>
<gene>
    <name evidence="3" type="ORF">P3G67_08625</name>
</gene>
<dbReference type="Pfam" id="PF14581">
    <property type="entry name" value="SseB_C"/>
    <property type="match status" value="1"/>
</dbReference>
<organism evidence="3 4">
    <name type="scientific">Streptomyces silvisoli</name>
    <dbReference type="NCBI Taxonomy" id="3034235"/>
    <lineage>
        <taxon>Bacteria</taxon>
        <taxon>Bacillati</taxon>
        <taxon>Actinomycetota</taxon>
        <taxon>Actinomycetes</taxon>
        <taxon>Kitasatosporales</taxon>
        <taxon>Streptomycetaceae</taxon>
        <taxon>Streptomyces</taxon>
    </lineage>
</organism>